<dbReference type="Gene3D" id="3.40.390.10">
    <property type="entry name" value="Collagenase (Catalytic Domain)"/>
    <property type="match status" value="1"/>
</dbReference>
<dbReference type="InterPro" id="IPR003367">
    <property type="entry name" value="Thrombospondin_3-like_rpt"/>
</dbReference>
<dbReference type="CDD" id="cd00063">
    <property type="entry name" value="FN3"/>
    <property type="match status" value="1"/>
</dbReference>
<dbReference type="Pfam" id="PF02412">
    <property type="entry name" value="TSP_3"/>
    <property type="match status" value="1"/>
</dbReference>
<feature type="chain" id="PRO_5046400518" evidence="4">
    <location>
        <begin position="25"/>
        <end position="1264"/>
    </location>
</feature>
<dbReference type="Proteomes" id="UP001596978">
    <property type="component" value="Unassembled WGS sequence"/>
</dbReference>
<protein>
    <submittedName>
        <fullName evidence="7">Reprolysin-like metallopeptidase</fullName>
    </submittedName>
</protein>
<dbReference type="SUPFAM" id="SSF103647">
    <property type="entry name" value="TSP type-3 repeat"/>
    <property type="match status" value="1"/>
</dbReference>
<dbReference type="SUPFAM" id="SSF55486">
    <property type="entry name" value="Metalloproteases ('zincins'), catalytic domain"/>
    <property type="match status" value="1"/>
</dbReference>
<dbReference type="Gene3D" id="2.60.120.260">
    <property type="entry name" value="Galactose-binding domain-like"/>
    <property type="match status" value="1"/>
</dbReference>
<evidence type="ECO:0000256" key="4">
    <source>
        <dbReference type="SAM" id="SignalP"/>
    </source>
</evidence>
<feature type="signal peptide" evidence="4">
    <location>
        <begin position="1"/>
        <end position="24"/>
    </location>
</feature>
<sequence>MKPFYSSIFLSFLMFTLFSSVSVAQNGSSLWKKSSYEMATKGNLSLRKTLPNKAIYYELDVVRLKQILQRAPKRSYKTVLSGILVDFPNVAGSLEKYEVMEASIMETALQEKHPEIRSYVGQSITDRSTLIRFSLTPQGLHLMKLLPGTSAEYIDPYSKSATTNHYIVYAKKDLPQFDEEFICHVIDPIIASEKSAANKMQRNADDGRLRDFRLAIASTIEYSAFHVNAANLQSGTLAQKKAAVLAAMNVTMTRVNGIYERDLSITMSIIANNEDIIFIDSDNFNNNDANVLIGQSQTVIDNIIGNANYDIGHTFSTGGGGLATLNSPCVAGSKARGITGLSFPVGDVFDVDFVAHEMGHQYGAPHTFNGNEANCAGGNRTASNAYEPGSGTTIMAYAGICGSQNVQSNSDAYFHQKSLQVIWDNVSTGNSTCGDQTVTGNIAPTSEAGPSFTIPALTPYKLTGSSTDMDGTGSHTYTWEQYDLGPSGVPTETTSAGPLVRTFEGTSDPVRYIPRLPDIISNGGISTTWEKLAAVSRDLNFRLTVRDNDPRGGQTAVDQMTVTVDENSGPFAVTSQTSNVVYDGDSVQTITWDVAGTNAGVVNATGVNILMSDDGGNTFPYILASDVSNDGSHDVVIPNINTTEARIWVEGAGNIFFAVNNSDFTINQVAAFELIFSNTEDIICQPQDATYTFTYNTVNGFSDTTVFSATGIPTGANVSFSPPSASLNNTTVTMTVSNTAAAASGSYPITVQAQAPSLTKTQELSLAVLNSNFDILNLSSPADGAIDIETSATLLWDMDPLATGYDIEIATDNSFSTIVESNSTVGTNYTASSLLTDTQYFWRVRATNPCDQGAFSTPRSFTTVVFGCGDFAAIDTPINITTVGNQTYTSVAIVSDVPTNFRIIDVNVTIDISHTWNDDLDIFLIDPNGTRVELSTDNGERGDDYTNVTFDNESTNILPTNETNITGTFAPEGDLSVLYGSDFINGNWVLEVTDDTAQDGGSINSFSVEICAEADTDNDGVVDSLDNCPTVANPGQEDANSDGVGDACATAVIAANIYLEGASKNSTDTLMTNDLSSILPTTSPYSDGATANATVFAVSGNDAIVDWVWIELRSASDNSVLIDGRSALLQRDGDVVDMDGISAITFNQTAGDYFVVIDHRNHIPIISTNTIFLDTSPKDLDLSTSPTTVLGGANAVTLTSTGKYALIAGDYDGNGQAQNTDVSGMRPQLGNAGYNAADLDMNGQVQLTDINNVLRPNIGKGQQF</sequence>
<dbReference type="InterPro" id="IPR008979">
    <property type="entry name" value="Galactose-bd-like_sf"/>
</dbReference>
<dbReference type="RefSeq" id="WP_386403502.1">
    <property type="nucleotide sequence ID" value="NZ_JBHTJH010000003.1"/>
</dbReference>
<keyword evidence="3" id="KW-0378">Hydrolase</keyword>
<dbReference type="SUPFAM" id="SSF49265">
    <property type="entry name" value="Fibronectin type III"/>
    <property type="match status" value="1"/>
</dbReference>
<dbReference type="InterPro" id="IPR002884">
    <property type="entry name" value="P_dom"/>
</dbReference>
<evidence type="ECO:0000259" key="5">
    <source>
        <dbReference type="PROSITE" id="PS50853"/>
    </source>
</evidence>
<comment type="caution">
    <text evidence="7">The sequence shown here is derived from an EMBL/GenBank/DDBJ whole genome shotgun (WGS) entry which is preliminary data.</text>
</comment>
<feature type="domain" description="P/Homo B" evidence="6">
    <location>
        <begin position="863"/>
        <end position="1016"/>
    </location>
</feature>
<dbReference type="Gene3D" id="2.60.40.10">
    <property type="entry name" value="Immunoglobulins"/>
    <property type="match status" value="1"/>
</dbReference>
<dbReference type="InterPro" id="IPR013783">
    <property type="entry name" value="Ig-like_fold"/>
</dbReference>
<evidence type="ECO:0000313" key="8">
    <source>
        <dbReference type="Proteomes" id="UP001596978"/>
    </source>
</evidence>
<keyword evidence="8" id="KW-1185">Reference proteome</keyword>
<evidence type="ECO:0000259" key="6">
    <source>
        <dbReference type="PROSITE" id="PS51829"/>
    </source>
</evidence>
<evidence type="ECO:0000256" key="2">
    <source>
        <dbReference type="ARBA" id="ARBA00022729"/>
    </source>
</evidence>
<keyword evidence="2 4" id="KW-0732">Signal</keyword>
<dbReference type="InterPro" id="IPR028974">
    <property type="entry name" value="TSP_type-3_rpt"/>
</dbReference>
<feature type="domain" description="Fibronectin type-III" evidence="5">
    <location>
        <begin position="777"/>
        <end position="866"/>
    </location>
</feature>
<dbReference type="InterPro" id="IPR003961">
    <property type="entry name" value="FN3_dom"/>
</dbReference>
<name>A0ABW3CWX1_9FLAO</name>
<dbReference type="PROSITE" id="PS50853">
    <property type="entry name" value="FN3"/>
    <property type="match status" value="1"/>
</dbReference>
<dbReference type="InterPro" id="IPR024079">
    <property type="entry name" value="MetalloPept_cat_dom_sf"/>
</dbReference>
<dbReference type="InterPro" id="IPR036116">
    <property type="entry name" value="FN3_sf"/>
</dbReference>
<dbReference type="PROSITE" id="PS51829">
    <property type="entry name" value="P_HOMO_B"/>
    <property type="match status" value="1"/>
</dbReference>
<dbReference type="InterPro" id="IPR018247">
    <property type="entry name" value="EF_Hand_1_Ca_BS"/>
</dbReference>
<accession>A0ABW3CWX1</accession>
<dbReference type="Pfam" id="PF01483">
    <property type="entry name" value="P_proprotein"/>
    <property type="match status" value="1"/>
</dbReference>
<dbReference type="EMBL" id="JBHTJH010000003">
    <property type="protein sequence ID" value="MFD0861108.1"/>
    <property type="molecule type" value="Genomic_DNA"/>
</dbReference>
<evidence type="ECO:0000256" key="1">
    <source>
        <dbReference type="ARBA" id="ARBA00022670"/>
    </source>
</evidence>
<evidence type="ECO:0000313" key="7">
    <source>
        <dbReference type="EMBL" id="MFD0861108.1"/>
    </source>
</evidence>
<proteinExistence type="predicted"/>
<keyword evidence="1" id="KW-0645">Protease</keyword>
<organism evidence="7 8">
    <name type="scientific">Sungkyunkwania multivorans</name>
    <dbReference type="NCBI Taxonomy" id="1173618"/>
    <lineage>
        <taxon>Bacteria</taxon>
        <taxon>Pseudomonadati</taxon>
        <taxon>Bacteroidota</taxon>
        <taxon>Flavobacteriia</taxon>
        <taxon>Flavobacteriales</taxon>
        <taxon>Flavobacteriaceae</taxon>
        <taxon>Sungkyunkwania</taxon>
    </lineage>
</organism>
<evidence type="ECO:0000256" key="3">
    <source>
        <dbReference type="ARBA" id="ARBA00022801"/>
    </source>
</evidence>
<reference evidence="8" key="1">
    <citation type="journal article" date="2019" name="Int. J. Syst. Evol. Microbiol.">
        <title>The Global Catalogue of Microorganisms (GCM) 10K type strain sequencing project: providing services to taxonomists for standard genome sequencing and annotation.</title>
        <authorList>
            <consortium name="The Broad Institute Genomics Platform"/>
            <consortium name="The Broad Institute Genome Sequencing Center for Infectious Disease"/>
            <person name="Wu L."/>
            <person name="Ma J."/>
        </authorList>
    </citation>
    <scope>NUCLEOTIDE SEQUENCE [LARGE SCALE GENOMIC DNA]</scope>
    <source>
        <strain evidence="8">CCUG 62952</strain>
    </source>
</reference>
<gene>
    <name evidence="7" type="ORF">ACFQ1M_02720</name>
</gene>
<dbReference type="PROSITE" id="PS00018">
    <property type="entry name" value="EF_HAND_1"/>
    <property type="match status" value="1"/>
</dbReference>
<dbReference type="SUPFAM" id="SSF49785">
    <property type="entry name" value="Galactose-binding domain-like"/>
    <property type="match status" value="1"/>
</dbReference>
<dbReference type="Pfam" id="PF13583">
    <property type="entry name" value="Reprolysin_4"/>
    <property type="match status" value="1"/>
</dbReference>